<dbReference type="Proteomes" id="UP000792457">
    <property type="component" value="Unassembled WGS sequence"/>
</dbReference>
<sequence length="303" mass="32907">MHFWIDKRSQACGGAPPGRLRGPPLPPHRRHQAHSLFRSGRSTIPRCSIAKPPYRPRSRLNAPPGRTIPPLHHNAVLPPSDHPPTSNITISRPPDSLPSVPLGHPSLDTDFVAVRNAECLHSQGIRPPPPHLFGEELLSSGSQNGGPPSPESVGKLRCGMWVGFSMGIFLVGGTKLYFAHQGSGVEVLVFCAMLLLFFLGCIVSICRARRERQLEQQFVEACHHSRPIDHMHHSEPSQHIVRQNIGTTVPQPDVVLTPLATPECGLSREDGGPPPPYHIAILLPQPPGSLSSSPPPSYTKATT</sequence>
<feature type="region of interest" description="Disordered" evidence="1">
    <location>
        <begin position="265"/>
        <end position="303"/>
    </location>
</feature>
<evidence type="ECO:0000313" key="3">
    <source>
        <dbReference type="EMBL" id="KAG8222880.1"/>
    </source>
</evidence>
<dbReference type="OrthoDB" id="7683804at2759"/>
<evidence type="ECO:0000313" key="4">
    <source>
        <dbReference type="Proteomes" id="UP000792457"/>
    </source>
</evidence>
<keyword evidence="2" id="KW-0812">Transmembrane</keyword>
<evidence type="ECO:0000256" key="1">
    <source>
        <dbReference type="SAM" id="MobiDB-lite"/>
    </source>
</evidence>
<dbReference type="EMBL" id="KZ308146">
    <property type="protein sequence ID" value="KAG8222880.1"/>
    <property type="molecule type" value="Genomic_DNA"/>
</dbReference>
<protein>
    <submittedName>
        <fullName evidence="3">Uncharacterized protein</fullName>
    </submittedName>
</protein>
<comment type="caution">
    <text evidence="3">The sequence shown here is derived from an EMBL/GenBank/DDBJ whole genome shotgun (WGS) entry which is preliminary data.</text>
</comment>
<feature type="transmembrane region" description="Helical" evidence="2">
    <location>
        <begin position="158"/>
        <end position="178"/>
    </location>
</feature>
<keyword evidence="2" id="KW-0472">Membrane</keyword>
<accession>A0A8K0JUF7</accession>
<feature type="region of interest" description="Disordered" evidence="1">
    <location>
        <begin position="125"/>
        <end position="152"/>
    </location>
</feature>
<gene>
    <name evidence="3" type="ORF">J437_LFUL003525</name>
</gene>
<reference evidence="3" key="1">
    <citation type="submission" date="2013-04" db="EMBL/GenBank/DDBJ databases">
        <authorList>
            <person name="Qu J."/>
            <person name="Murali S.C."/>
            <person name="Bandaranaike D."/>
            <person name="Bellair M."/>
            <person name="Blankenburg K."/>
            <person name="Chao H."/>
            <person name="Dinh H."/>
            <person name="Doddapaneni H."/>
            <person name="Downs B."/>
            <person name="Dugan-Rocha S."/>
            <person name="Elkadiri S."/>
            <person name="Gnanaolivu R.D."/>
            <person name="Hernandez B."/>
            <person name="Javaid M."/>
            <person name="Jayaseelan J.C."/>
            <person name="Lee S."/>
            <person name="Li M."/>
            <person name="Ming W."/>
            <person name="Munidasa M."/>
            <person name="Muniz J."/>
            <person name="Nguyen L."/>
            <person name="Ongeri F."/>
            <person name="Osuji N."/>
            <person name="Pu L.-L."/>
            <person name="Puazo M."/>
            <person name="Qu C."/>
            <person name="Quiroz J."/>
            <person name="Raj R."/>
            <person name="Weissenberger G."/>
            <person name="Xin Y."/>
            <person name="Zou X."/>
            <person name="Han Y."/>
            <person name="Richards S."/>
            <person name="Worley K."/>
            <person name="Muzny D."/>
            <person name="Gibbs R."/>
        </authorList>
    </citation>
    <scope>NUCLEOTIDE SEQUENCE</scope>
    <source>
        <strain evidence="3">Sampled in the wild</strain>
    </source>
</reference>
<reference evidence="3" key="2">
    <citation type="submission" date="2017-10" db="EMBL/GenBank/DDBJ databases">
        <title>Ladona fulva Genome sequencing and assembly.</title>
        <authorList>
            <person name="Murali S."/>
            <person name="Richards S."/>
            <person name="Bandaranaike D."/>
            <person name="Bellair M."/>
            <person name="Blankenburg K."/>
            <person name="Chao H."/>
            <person name="Dinh H."/>
            <person name="Doddapaneni H."/>
            <person name="Dugan-Rocha S."/>
            <person name="Elkadiri S."/>
            <person name="Gnanaolivu R."/>
            <person name="Hernandez B."/>
            <person name="Skinner E."/>
            <person name="Javaid M."/>
            <person name="Lee S."/>
            <person name="Li M."/>
            <person name="Ming W."/>
            <person name="Munidasa M."/>
            <person name="Muniz J."/>
            <person name="Nguyen L."/>
            <person name="Hughes D."/>
            <person name="Osuji N."/>
            <person name="Pu L.-L."/>
            <person name="Puazo M."/>
            <person name="Qu C."/>
            <person name="Quiroz J."/>
            <person name="Raj R."/>
            <person name="Weissenberger G."/>
            <person name="Xin Y."/>
            <person name="Zou X."/>
            <person name="Han Y."/>
            <person name="Worley K."/>
            <person name="Muzny D."/>
            <person name="Gibbs R."/>
        </authorList>
    </citation>
    <scope>NUCLEOTIDE SEQUENCE</scope>
    <source>
        <strain evidence="3">Sampled in the wild</strain>
    </source>
</reference>
<name>A0A8K0JUF7_LADFU</name>
<evidence type="ECO:0000256" key="2">
    <source>
        <dbReference type="SAM" id="Phobius"/>
    </source>
</evidence>
<keyword evidence="2" id="KW-1133">Transmembrane helix</keyword>
<feature type="region of interest" description="Disordered" evidence="1">
    <location>
        <begin position="1"/>
        <end position="31"/>
    </location>
</feature>
<dbReference type="AlphaFoldDB" id="A0A8K0JUF7"/>
<keyword evidence="4" id="KW-1185">Reference proteome</keyword>
<feature type="transmembrane region" description="Helical" evidence="2">
    <location>
        <begin position="184"/>
        <end position="206"/>
    </location>
</feature>
<proteinExistence type="predicted"/>
<feature type="region of interest" description="Disordered" evidence="1">
    <location>
        <begin position="76"/>
        <end position="97"/>
    </location>
</feature>
<organism evidence="3 4">
    <name type="scientific">Ladona fulva</name>
    <name type="common">Scarce chaser dragonfly</name>
    <name type="synonym">Libellula fulva</name>
    <dbReference type="NCBI Taxonomy" id="123851"/>
    <lineage>
        <taxon>Eukaryota</taxon>
        <taxon>Metazoa</taxon>
        <taxon>Ecdysozoa</taxon>
        <taxon>Arthropoda</taxon>
        <taxon>Hexapoda</taxon>
        <taxon>Insecta</taxon>
        <taxon>Pterygota</taxon>
        <taxon>Palaeoptera</taxon>
        <taxon>Odonata</taxon>
        <taxon>Epiprocta</taxon>
        <taxon>Anisoptera</taxon>
        <taxon>Libelluloidea</taxon>
        <taxon>Libellulidae</taxon>
        <taxon>Ladona</taxon>
    </lineage>
</organism>